<dbReference type="RefSeq" id="WP_148948908.1">
    <property type="nucleotide sequence ID" value="NZ_VTES01000001.1"/>
</dbReference>
<dbReference type="AlphaFoldDB" id="A0A5D4SVN2"/>
<dbReference type="InterPro" id="IPR022770">
    <property type="entry name" value="IucA/IucC-like_C"/>
</dbReference>
<name>A0A5D4SVN2_9BACI</name>
<dbReference type="GO" id="GO:0051537">
    <property type="term" value="F:2 iron, 2 sulfur cluster binding"/>
    <property type="evidence" value="ECO:0007669"/>
    <property type="project" value="InterPro"/>
</dbReference>
<dbReference type="Pfam" id="PF11575">
    <property type="entry name" value="FhuF_C"/>
    <property type="match status" value="1"/>
</dbReference>
<dbReference type="Pfam" id="PF06276">
    <property type="entry name" value="FhuF"/>
    <property type="match status" value="1"/>
</dbReference>
<evidence type="ECO:0000313" key="4">
    <source>
        <dbReference type="Proteomes" id="UP000323732"/>
    </source>
</evidence>
<feature type="domain" description="Ferric siderophore reductase C-terminal" evidence="2">
    <location>
        <begin position="215"/>
        <end position="235"/>
    </location>
</feature>
<evidence type="ECO:0000313" key="3">
    <source>
        <dbReference type="EMBL" id="TYS65916.1"/>
    </source>
</evidence>
<feature type="domain" description="Aerobactin siderophore biosynthesis IucA/IucC-like C-terminal" evidence="1">
    <location>
        <begin position="58"/>
        <end position="207"/>
    </location>
</feature>
<dbReference type="GO" id="GO:0003824">
    <property type="term" value="F:catalytic activity"/>
    <property type="evidence" value="ECO:0007669"/>
    <property type="project" value="UniProtKB-ARBA"/>
</dbReference>
<dbReference type="InterPro" id="IPR024726">
    <property type="entry name" value="FhuF_C"/>
</dbReference>
<proteinExistence type="predicted"/>
<dbReference type="Proteomes" id="UP000323732">
    <property type="component" value="Unassembled WGS sequence"/>
</dbReference>
<evidence type="ECO:0000259" key="2">
    <source>
        <dbReference type="Pfam" id="PF11575"/>
    </source>
</evidence>
<gene>
    <name evidence="3" type="ORF">FZD47_00020</name>
</gene>
<sequence>MSEPAQALHRLEDFRLVREENDDPLSVNTGHLLQPGEMEIYLNRLAKELDAPLPAAGSLFMKRYSFLAVIYLYSFTAGNCRLDVTFSNITVVSGYKNGMWLPGFYLKDTSSVQTESEPREERREECFEALFSEHMQILLERVSKAAGVSRYILWENIAVYIYWLYESVLAGEHDEVKARGADDFACLLGLPGKLFGIKDNPLKKYHSPEKEAKMRKTCCLSNLINDSMRCTTCPKSWGLSERGV</sequence>
<dbReference type="EMBL" id="VTES01000001">
    <property type="protein sequence ID" value="TYS65916.1"/>
    <property type="molecule type" value="Genomic_DNA"/>
</dbReference>
<protein>
    <recommendedName>
        <fullName evidence="5">Aerobactin siderophore biosynthesis IucA/IucC-like C-terminal domain-containing protein</fullName>
    </recommendedName>
</protein>
<organism evidence="3 4">
    <name type="scientific">Bacillus infantis</name>
    <dbReference type="NCBI Taxonomy" id="324767"/>
    <lineage>
        <taxon>Bacteria</taxon>
        <taxon>Bacillati</taxon>
        <taxon>Bacillota</taxon>
        <taxon>Bacilli</taxon>
        <taxon>Bacillales</taxon>
        <taxon>Bacillaceae</taxon>
        <taxon>Bacillus</taxon>
    </lineage>
</organism>
<evidence type="ECO:0000259" key="1">
    <source>
        <dbReference type="Pfam" id="PF06276"/>
    </source>
</evidence>
<accession>A0A5D4SVN2</accession>
<evidence type="ECO:0008006" key="5">
    <source>
        <dbReference type="Google" id="ProtNLM"/>
    </source>
</evidence>
<comment type="caution">
    <text evidence="3">The sequence shown here is derived from an EMBL/GenBank/DDBJ whole genome shotgun (WGS) entry which is preliminary data.</text>
</comment>
<reference evidence="3 4" key="1">
    <citation type="submission" date="2019-08" db="EMBL/GenBank/DDBJ databases">
        <title>Bacillus genomes from the desert of Cuatro Cienegas, Coahuila.</title>
        <authorList>
            <person name="Olmedo-Alvarez G."/>
        </authorList>
    </citation>
    <scope>NUCLEOTIDE SEQUENCE [LARGE SCALE GENOMIC DNA]</scope>
    <source>
        <strain evidence="3 4">CH37_1T</strain>
    </source>
</reference>